<sequence>MGRRTLRIRFGMVSSGGGDGSGVGEQRWIGSGVQRCAAADQIYRRRPQEAKQVGGRAADWLTDECREQSRDTWWRRAE</sequence>
<proteinExistence type="predicted"/>
<keyword evidence="2" id="KW-1185">Reference proteome</keyword>
<evidence type="ECO:0000313" key="2">
    <source>
        <dbReference type="Proteomes" id="UP001420932"/>
    </source>
</evidence>
<gene>
    <name evidence="1" type="ORF">Syun_024117</name>
</gene>
<reference evidence="1 2" key="1">
    <citation type="submission" date="2024-01" db="EMBL/GenBank/DDBJ databases">
        <title>Genome assemblies of Stephania.</title>
        <authorList>
            <person name="Yang L."/>
        </authorList>
    </citation>
    <scope>NUCLEOTIDE SEQUENCE [LARGE SCALE GENOMIC DNA]</scope>
    <source>
        <strain evidence="1">YNDBR</strain>
        <tissue evidence="1">Leaf</tissue>
    </source>
</reference>
<comment type="caution">
    <text evidence="1">The sequence shown here is derived from an EMBL/GenBank/DDBJ whole genome shotgun (WGS) entry which is preliminary data.</text>
</comment>
<evidence type="ECO:0000313" key="1">
    <source>
        <dbReference type="EMBL" id="KAK9108106.1"/>
    </source>
</evidence>
<accession>A0AAP0I3Q2</accession>
<name>A0AAP0I3Q2_9MAGN</name>
<dbReference type="AlphaFoldDB" id="A0AAP0I3Q2"/>
<protein>
    <submittedName>
        <fullName evidence="1">Uncharacterized protein</fullName>
    </submittedName>
</protein>
<dbReference type="EMBL" id="JBBNAF010000010">
    <property type="protein sequence ID" value="KAK9108106.1"/>
    <property type="molecule type" value="Genomic_DNA"/>
</dbReference>
<dbReference type="Proteomes" id="UP001420932">
    <property type="component" value="Unassembled WGS sequence"/>
</dbReference>
<organism evidence="1 2">
    <name type="scientific">Stephania yunnanensis</name>
    <dbReference type="NCBI Taxonomy" id="152371"/>
    <lineage>
        <taxon>Eukaryota</taxon>
        <taxon>Viridiplantae</taxon>
        <taxon>Streptophyta</taxon>
        <taxon>Embryophyta</taxon>
        <taxon>Tracheophyta</taxon>
        <taxon>Spermatophyta</taxon>
        <taxon>Magnoliopsida</taxon>
        <taxon>Ranunculales</taxon>
        <taxon>Menispermaceae</taxon>
        <taxon>Menispermoideae</taxon>
        <taxon>Cissampelideae</taxon>
        <taxon>Stephania</taxon>
    </lineage>
</organism>